<keyword evidence="3" id="KW-1185">Reference proteome</keyword>
<sequence length="164" mass="17422">MYSSTYRVRDKPPHCQILRQRHPPFPSLPFAFPSHADAVRIAVSSRAPAGCTCTGRMGRVRRRMRRDDDAHGPRPSSRVVRVARRTAPARRLPGPGSQRAARVLVHVAAAPPRGVRCRWASVGVPGAPADIAACSTGGGGPRGGVGMGWAGARLGKKGIMGPRP</sequence>
<reference evidence="2" key="1">
    <citation type="journal article" date="2018" name="Genome Biol. Evol.">
        <title>Genomics and development of Lentinus tigrinus, a white-rot wood-decaying mushroom with dimorphic fruiting bodies.</title>
        <authorList>
            <person name="Wu B."/>
            <person name="Xu Z."/>
            <person name="Knudson A."/>
            <person name="Carlson A."/>
            <person name="Chen N."/>
            <person name="Kovaka S."/>
            <person name="LaButti K."/>
            <person name="Lipzen A."/>
            <person name="Pennachio C."/>
            <person name="Riley R."/>
            <person name="Schakwitz W."/>
            <person name="Umezawa K."/>
            <person name="Ohm R.A."/>
            <person name="Grigoriev I.V."/>
            <person name="Nagy L.G."/>
            <person name="Gibbons J."/>
            <person name="Hibbett D."/>
        </authorList>
    </citation>
    <scope>NUCLEOTIDE SEQUENCE [LARGE SCALE GENOMIC DNA]</scope>
    <source>
        <strain evidence="2">ALCF2SS1-6</strain>
    </source>
</reference>
<feature type="region of interest" description="Disordered" evidence="1">
    <location>
        <begin position="62"/>
        <end position="81"/>
    </location>
</feature>
<dbReference type="AlphaFoldDB" id="A0A5C2RZ49"/>
<dbReference type="Proteomes" id="UP000313359">
    <property type="component" value="Unassembled WGS sequence"/>
</dbReference>
<evidence type="ECO:0000256" key="1">
    <source>
        <dbReference type="SAM" id="MobiDB-lite"/>
    </source>
</evidence>
<gene>
    <name evidence="2" type="ORF">L227DRAFT_579031</name>
</gene>
<evidence type="ECO:0000313" key="2">
    <source>
        <dbReference type="EMBL" id="RPD56311.1"/>
    </source>
</evidence>
<dbReference type="EMBL" id="ML122289">
    <property type="protein sequence ID" value="RPD56311.1"/>
    <property type="molecule type" value="Genomic_DNA"/>
</dbReference>
<evidence type="ECO:0000313" key="3">
    <source>
        <dbReference type="Proteomes" id="UP000313359"/>
    </source>
</evidence>
<protein>
    <submittedName>
        <fullName evidence="2">Uncharacterized protein</fullName>
    </submittedName>
</protein>
<proteinExistence type="predicted"/>
<name>A0A5C2RZ49_9APHY</name>
<organism evidence="2 3">
    <name type="scientific">Lentinus tigrinus ALCF2SS1-6</name>
    <dbReference type="NCBI Taxonomy" id="1328759"/>
    <lineage>
        <taxon>Eukaryota</taxon>
        <taxon>Fungi</taxon>
        <taxon>Dikarya</taxon>
        <taxon>Basidiomycota</taxon>
        <taxon>Agaricomycotina</taxon>
        <taxon>Agaricomycetes</taxon>
        <taxon>Polyporales</taxon>
        <taxon>Polyporaceae</taxon>
        <taxon>Lentinus</taxon>
    </lineage>
</organism>
<accession>A0A5C2RZ49</accession>